<keyword evidence="3" id="KW-1185">Reference proteome</keyword>
<reference evidence="3" key="1">
    <citation type="submission" date="2017-05" db="EMBL/GenBank/DDBJ databases">
        <authorList>
            <person name="Macchi M."/>
            <person name="Festa S."/>
            <person name="Coppotelli B.M."/>
            <person name="Morelli I.S."/>
        </authorList>
    </citation>
    <scope>NUCLEOTIDE SEQUENCE [LARGE SCALE GENOMIC DNA]</scope>
    <source>
        <strain evidence="3">I</strain>
    </source>
</reference>
<dbReference type="RefSeq" id="WP_179221800.1">
    <property type="nucleotide sequence ID" value="NZ_NHON01000029.1"/>
</dbReference>
<dbReference type="SUPFAM" id="SSF55729">
    <property type="entry name" value="Acyl-CoA N-acyltransferases (Nat)"/>
    <property type="match status" value="1"/>
</dbReference>
<sequence length="89" mass="9372">MSAGWRWPARIAAAASAGAHRGGGIGRALMAAAEAEARRLGGARLTLGVRLALDGNRCFFRSLGFTEGALHAHPGYDRPTWVEMTKPIG</sequence>
<protein>
    <recommendedName>
        <fullName evidence="1">N-acetyltransferase domain-containing protein</fullName>
    </recommendedName>
</protein>
<dbReference type="InterPro" id="IPR000182">
    <property type="entry name" value="GNAT_dom"/>
</dbReference>
<evidence type="ECO:0000259" key="1">
    <source>
        <dbReference type="PROSITE" id="PS51186"/>
    </source>
</evidence>
<feature type="domain" description="N-acetyltransferase" evidence="1">
    <location>
        <begin position="1"/>
        <end position="89"/>
    </location>
</feature>
<evidence type="ECO:0000313" key="3">
    <source>
        <dbReference type="Proteomes" id="UP000196655"/>
    </source>
</evidence>
<name>A0A211ZL85_9PROT</name>
<dbReference type="GO" id="GO:0016747">
    <property type="term" value="F:acyltransferase activity, transferring groups other than amino-acyl groups"/>
    <property type="evidence" value="ECO:0007669"/>
    <property type="project" value="InterPro"/>
</dbReference>
<proteinExistence type="predicted"/>
<accession>A0A211ZL85</accession>
<dbReference type="PROSITE" id="PS51186">
    <property type="entry name" value="GNAT"/>
    <property type="match status" value="1"/>
</dbReference>
<evidence type="ECO:0000313" key="2">
    <source>
        <dbReference type="EMBL" id="OWJ66038.1"/>
    </source>
</evidence>
<dbReference type="Proteomes" id="UP000196655">
    <property type="component" value="Unassembled WGS sequence"/>
</dbReference>
<dbReference type="InterPro" id="IPR016181">
    <property type="entry name" value="Acyl_CoA_acyltransferase"/>
</dbReference>
<dbReference type="STRING" id="1122125.GCA_000423185_05298"/>
<gene>
    <name evidence="2" type="ORF">BWR60_16575</name>
</gene>
<dbReference type="Pfam" id="PF00583">
    <property type="entry name" value="Acetyltransf_1"/>
    <property type="match status" value="1"/>
</dbReference>
<dbReference type="EMBL" id="NHON01000029">
    <property type="protein sequence ID" value="OWJ66038.1"/>
    <property type="molecule type" value="Genomic_DNA"/>
</dbReference>
<comment type="caution">
    <text evidence="2">The sequence shown here is derived from an EMBL/GenBank/DDBJ whole genome shotgun (WGS) entry which is preliminary data.</text>
</comment>
<dbReference type="Gene3D" id="3.40.630.30">
    <property type="match status" value="1"/>
</dbReference>
<organism evidence="2 3">
    <name type="scientific">Inquilinus limosus</name>
    <dbReference type="NCBI Taxonomy" id="171674"/>
    <lineage>
        <taxon>Bacteria</taxon>
        <taxon>Pseudomonadati</taxon>
        <taxon>Pseudomonadota</taxon>
        <taxon>Alphaproteobacteria</taxon>
        <taxon>Rhodospirillales</taxon>
        <taxon>Rhodospirillaceae</taxon>
        <taxon>Inquilinus</taxon>
    </lineage>
</organism>
<dbReference type="AlphaFoldDB" id="A0A211ZL85"/>